<evidence type="ECO:0000313" key="10">
    <source>
        <dbReference type="Proteomes" id="UP001161065"/>
    </source>
</evidence>
<dbReference type="FunFam" id="2.160.10.10:FF:000025">
    <property type="entry name" value="Hexapeptide-repeat containing-acetyltransferase"/>
    <property type="match status" value="1"/>
</dbReference>
<dbReference type="InterPro" id="IPR018357">
    <property type="entry name" value="Hexapep_transf_CS"/>
</dbReference>
<dbReference type="EMBL" id="JAOCEK010000012">
    <property type="protein sequence ID" value="MDH1335404.1"/>
    <property type="molecule type" value="Genomic_DNA"/>
</dbReference>
<gene>
    <name evidence="9" type="ORF">N5D63_14765</name>
</gene>
<dbReference type="SMART" id="SM01266">
    <property type="entry name" value="Mac"/>
    <property type="match status" value="1"/>
</dbReference>
<accession>A0AA42TUW7</accession>
<evidence type="ECO:0000259" key="8">
    <source>
        <dbReference type="SMART" id="SM01266"/>
    </source>
</evidence>
<proteinExistence type="inferred from homology"/>
<dbReference type="EC" id="2.3.1.-" evidence="7"/>
<reference evidence="9" key="1">
    <citation type="submission" date="2022-09" db="EMBL/GenBank/DDBJ databases">
        <title>Intensive care unit water sources are persistently colonized with multi-drug resistant bacteria and are the site of extensive horizontal gene transfer of antibiotic resistance genes.</title>
        <authorList>
            <person name="Diorio-Toth L."/>
        </authorList>
    </citation>
    <scope>NUCLEOTIDE SEQUENCE</scope>
    <source>
        <strain evidence="9">GD03832</strain>
    </source>
</reference>
<dbReference type="CDD" id="cd03357">
    <property type="entry name" value="LbH_MAT_GAT"/>
    <property type="match status" value="1"/>
</dbReference>
<dbReference type="InterPro" id="IPR039369">
    <property type="entry name" value="LacA-like"/>
</dbReference>
<protein>
    <recommendedName>
        <fullName evidence="7">Acetyltransferase</fullName>
        <ecNumber evidence="7">2.3.1.-</ecNumber>
    </recommendedName>
</protein>
<keyword evidence="4" id="KW-0677">Repeat</keyword>
<feature type="domain" description="Maltose/galactoside acetyltransferase" evidence="8">
    <location>
        <begin position="8"/>
        <end position="62"/>
    </location>
</feature>
<evidence type="ECO:0000256" key="3">
    <source>
        <dbReference type="ARBA" id="ARBA00022679"/>
    </source>
</evidence>
<comment type="similarity">
    <text evidence="1 7">Belongs to the transferase hexapeptide repeat family.</text>
</comment>
<keyword evidence="2" id="KW-0536">Nodulation</keyword>
<evidence type="ECO:0000313" key="9">
    <source>
        <dbReference type="EMBL" id="MDH1335404.1"/>
    </source>
</evidence>
<evidence type="ECO:0000256" key="5">
    <source>
        <dbReference type="ARBA" id="ARBA00023315"/>
    </source>
</evidence>
<dbReference type="InterPro" id="IPR024688">
    <property type="entry name" value="Mac_dom"/>
</dbReference>
<name>A0AA42TUW7_9BURK</name>
<dbReference type="RefSeq" id="WP_003066680.1">
    <property type="nucleotide sequence ID" value="NZ_ADVQ01000049.1"/>
</dbReference>
<organism evidence="9 10">
    <name type="scientific">Comamonas thiooxydans</name>
    <dbReference type="NCBI Taxonomy" id="363952"/>
    <lineage>
        <taxon>Bacteria</taxon>
        <taxon>Pseudomonadati</taxon>
        <taxon>Pseudomonadota</taxon>
        <taxon>Betaproteobacteria</taxon>
        <taxon>Burkholderiales</taxon>
        <taxon>Comamonadaceae</taxon>
        <taxon>Comamonas</taxon>
    </lineage>
</organism>
<dbReference type="PROSITE" id="PS00101">
    <property type="entry name" value="HEXAPEP_TRANSFERASES"/>
    <property type="match status" value="1"/>
</dbReference>
<dbReference type="AlphaFoldDB" id="A0AA42TUW7"/>
<evidence type="ECO:0000256" key="7">
    <source>
        <dbReference type="RuleBase" id="RU367021"/>
    </source>
</evidence>
<dbReference type="SUPFAM" id="SSF51161">
    <property type="entry name" value="Trimeric LpxA-like enzymes"/>
    <property type="match status" value="1"/>
</dbReference>
<dbReference type="Pfam" id="PF12464">
    <property type="entry name" value="Mac"/>
    <property type="match status" value="1"/>
</dbReference>
<evidence type="ECO:0000256" key="6">
    <source>
        <dbReference type="ARBA" id="ARBA00055587"/>
    </source>
</evidence>
<keyword evidence="5 7" id="KW-0012">Acyltransferase</keyword>
<evidence type="ECO:0000256" key="2">
    <source>
        <dbReference type="ARBA" id="ARBA00022458"/>
    </source>
</evidence>
<comment type="caution">
    <text evidence="9">The sequence shown here is derived from an EMBL/GenBank/DDBJ whole genome shotgun (WGS) entry which is preliminary data.</text>
</comment>
<dbReference type="Pfam" id="PF00132">
    <property type="entry name" value="Hexapep"/>
    <property type="match status" value="1"/>
</dbReference>
<dbReference type="InterPro" id="IPR001451">
    <property type="entry name" value="Hexapep"/>
</dbReference>
<dbReference type="GO" id="GO:0008870">
    <property type="term" value="F:galactoside O-acetyltransferase activity"/>
    <property type="evidence" value="ECO:0007669"/>
    <property type="project" value="TreeGrafter"/>
</dbReference>
<evidence type="ECO:0000256" key="4">
    <source>
        <dbReference type="ARBA" id="ARBA00022737"/>
    </source>
</evidence>
<dbReference type="Gene3D" id="2.160.10.10">
    <property type="entry name" value="Hexapeptide repeat proteins"/>
    <property type="match status" value="1"/>
</dbReference>
<dbReference type="InterPro" id="IPR011004">
    <property type="entry name" value="Trimer_LpxA-like_sf"/>
</dbReference>
<dbReference type="Proteomes" id="UP001161065">
    <property type="component" value="Unassembled WGS sequence"/>
</dbReference>
<dbReference type="PANTHER" id="PTHR43017">
    <property type="entry name" value="GALACTOSIDE O-ACETYLTRANSFERASE"/>
    <property type="match status" value="1"/>
</dbReference>
<comment type="function">
    <text evidence="6">Acetyltransferase implicated in the O-acetylation of Nod factors.</text>
</comment>
<sequence>MSKLETQLAHICSGQMYNDLSPELVAARQSAVLLTNEYNNSFSKPASEREAILRSLLGHLGRNVHFEPTFRCEFGRNIHIGDNFYANFDCIMLDGGGIYIGDDVLLAPRVGIYTSNHAIDPMERAAGGCFAKPVKIGNRVWVGAGVHINPGVAIGDGSIIGSGSVVTSDIPSGVIAAGVPCKVIRLISEQDKTGFKPQFMSNGLSNL</sequence>
<dbReference type="PANTHER" id="PTHR43017:SF1">
    <property type="entry name" value="ACETYLTRANSFERASE YJL218W-RELATED"/>
    <property type="match status" value="1"/>
</dbReference>
<keyword evidence="3 7" id="KW-0808">Transferase</keyword>
<evidence type="ECO:0000256" key="1">
    <source>
        <dbReference type="ARBA" id="ARBA00007274"/>
    </source>
</evidence>